<dbReference type="EMBL" id="BNDS01000002">
    <property type="protein sequence ID" value="GHH96986.1"/>
    <property type="molecule type" value="Genomic_DNA"/>
</dbReference>
<dbReference type="InterPro" id="IPR000983">
    <property type="entry name" value="Bac_GSPG_pilin"/>
</dbReference>
<evidence type="ECO:0000256" key="8">
    <source>
        <dbReference type="ARBA" id="ARBA00023287"/>
    </source>
</evidence>
<comment type="subcellular location">
    <subcellularLocation>
        <location evidence="1">Cell membrane</location>
        <topology evidence="1">Single-pass membrane protein</topology>
    </subcellularLocation>
    <subcellularLocation>
        <location evidence="2">Cell surface</location>
    </subcellularLocation>
</comment>
<dbReference type="PROSITE" id="PS00409">
    <property type="entry name" value="PROKAR_NTER_METHYL"/>
    <property type="match status" value="1"/>
</dbReference>
<dbReference type="Proteomes" id="UP000637074">
    <property type="component" value="Unassembled WGS sequence"/>
</dbReference>
<dbReference type="InterPro" id="IPR016940">
    <property type="entry name" value="ComGC"/>
</dbReference>
<sequence length="111" mass="12182">MKVKLLKNEKGFTLIEMMIVMLVISVLLIITIPNVAKHNSNINNKGCEAYVKMVQAEVQAYRLDKNEIPTLALLKSEGYINDETKGCPNGKEVKIDETTGEVTAVAQSSAS</sequence>
<keyword evidence="7 10" id="KW-0472">Membrane</keyword>
<keyword evidence="12" id="KW-1185">Reference proteome</keyword>
<comment type="function">
    <text evidence="10">Required for transformation and DNA binding.</text>
</comment>
<keyword evidence="8 10" id="KW-0178">Competence</keyword>
<gene>
    <name evidence="11" type="primary">comGC</name>
    <name evidence="11" type="ORF">AM1BK_05290</name>
</gene>
<comment type="similarity">
    <text evidence="9 10">Belongs to the ComGC family.</text>
</comment>
<comment type="caution">
    <text evidence="11">The sequence shown here is derived from an EMBL/GenBank/DDBJ whole genome shotgun (WGS) entry which is preliminary data.</text>
</comment>
<evidence type="ECO:0000256" key="6">
    <source>
        <dbReference type="ARBA" id="ARBA00022989"/>
    </source>
</evidence>
<keyword evidence="5 10" id="KW-0812">Transmembrane</keyword>
<feature type="transmembrane region" description="Helical" evidence="10">
    <location>
        <begin position="12"/>
        <end position="32"/>
    </location>
</feature>
<evidence type="ECO:0000256" key="7">
    <source>
        <dbReference type="ARBA" id="ARBA00023136"/>
    </source>
</evidence>
<keyword evidence="3 10" id="KW-1003">Cell membrane</keyword>
<dbReference type="Pfam" id="PF07963">
    <property type="entry name" value="N_methyl"/>
    <property type="match status" value="1"/>
</dbReference>
<comment type="subunit">
    <text evidence="10">Homodimer.</text>
</comment>
<keyword evidence="4" id="KW-0488">Methylation</keyword>
<dbReference type="PANTHER" id="PTHR30093">
    <property type="entry name" value="GENERAL SECRETION PATHWAY PROTEIN G"/>
    <property type="match status" value="1"/>
</dbReference>
<evidence type="ECO:0000256" key="5">
    <source>
        <dbReference type="ARBA" id="ARBA00022692"/>
    </source>
</evidence>
<evidence type="ECO:0000256" key="3">
    <source>
        <dbReference type="ARBA" id="ARBA00022475"/>
    </source>
</evidence>
<dbReference type="NCBIfam" id="TIGR02532">
    <property type="entry name" value="IV_pilin_GFxxxE"/>
    <property type="match status" value="1"/>
</dbReference>
<protein>
    <recommendedName>
        <fullName evidence="10">ComG operon protein 3</fullName>
    </recommendedName>
</protein>
<dbReference type="RefSeq" id="WP_191269457.1">
    <property type="nucleotide sequence ID" value="NZ_BNDS01000002.1"/>
</dbReference>
<dbReference type="PIRSF" id="PIRSF029928">
    <property type="entry name" value="Late_competence_ComGC"/>
    <property type="match status" value="1"/>
</dbReference>
<dbReference type="PANTHER" id="PTHR30093:SF2">
    <property type="entry name" value="TYPE II SECRETION SYSTEM PROTEIN H"/>
    <property type="match status" value="1"/>
</dbReference>
<evidence type="ECO:0000256" key="1">
    <source>
        <dbReference type="ARBA" id="ARBA00004162"/>
    </source>
</evidence>
<evidence type="ECO:0000256" key="10">
    <source>
        <dbReference type="PIRNR" id="PIRNR029928"/>
    </source>
</evidence>
<accession>A0ABQ3N732</accession>
<dbReference type="InterPro" id="IPR045584">
    <property type="entry name" value="Pilin-like"/>
</dbReference>
<evidence type="ECO:0000256" key="9">
    <source>
        <dbReference type="ARBA" id="ARBA00043982"/>
    </source>
</evidence>
<dbReference type="NCBIfam" id="NF040999">
    <property type="entry name" value="pilin_ComGC"/>
    <property type="match status" value="1"/>
</dbReference>
<dbReference type="SUPFAM" id="SSF54523">
    <property type="entry name" value="Pili subunits"/>
    <property type="match status" value="1"/>
</dbReference>
<evidence type="ECO:0000256" key="4">
    <source>
        <dbReference type="ARBA" id="ARBA00022481"/>
    </source>
</evidence>
<keyword evidence="10" id="KW-0813">Transport</keyword>
<dbReference type="PRINTS" id="PR00813">
    <property type="entry name" value="BCTERIALGSPG"/>
</dbReference>
<dbReference type="InterPro" id="IPR012902">
    <property type="entry name" value="N_methyl_site"/>
</dbReference>
<evidence type="ECO:0000313" key="11">
    <source>
        <dbReference type="EMBL" id="GHH96986.1"/>
    </source>
</evidence>
<name>A0ABQ3N732_9BACI</name>
<evidence type="ECO:0000313" key="12">
    <source>
        <dbReference type="Proteomes" id="UP000637074"/>
    </source>
</evidence>
<dbReference type="Gene3D" id="3.30.700.10">
    <property type="entry name" value="Glycoprotein, Type 4 Pilin"/>
    <property type="match status" value="1"/>
</dbReference>
<evidence type="ECO:0000256" key="2">
    <source>
        <dbReference type="ARBA" id="ARBA00004241"/>
    </source>
</evidence>
<organism evidence="11 12">
    <name type="scientific">Neobacillus kokaensis</name>
    <dbReference type="NCBI Taxonomy" id="2759023"/>
    <lineage>
        <taxon>Bacteria</taxon>
        <taxon>Bacillati</taxon>
        <taxon>Bacillota</taxon>
        <taxon>Bacilli</taxon>
        <taxon>Bacillales</taxon>
        <taxon>Bacillaceae</taxon>
        <taxon>Neobacillus</taxon>
    </lineage>
</organism>
<keyword evidence="6 10" id="KW-1133">Transmembrane helix</keyword>
<proteinExistence type="inferred from homology"/>
<reference evidence="11 12" key="1">
    <citation type="journal article" date="2022" name="Int. J. Syst. Evol. Microbiol.">
        <title>Neobacillus kokaensis sp. nov., isolated from soil.</title>
        <authorList>
            <person name="Yuki K."/>
            <person name="Matsubara H."/>
            <person name="Yamaguchi S."/>
        </authorList>
    </citation>
    <scope>NUCLEOTIDE SEQUENCE [LARGE SCALE GENOMIC DNA]</scope>
    <source>
        <strain evidence="11 12">LOB 377</strain>
    </source>
</reference>